<evidence type="ECO:0000313" key="1">
    <source>
        <dbReference type="EMBL" id="ESA10154.1"/>
    </source>
</evidence>
<protein>
    <submittedName>
        <fullName evidence="1">Uncharacterized protein</fullName>
    </submittedName>
</protein>
<dbReference type="AlphaFoldDB" id="U9TPR3"/>
<reference evidence="1" key="1">
    <citation type="submission" date="2013-07" db="EMBL/GenBank/DDBJ databases">
        <title>The genome of an arbuscular mycorrhizal fungus provides insights into the evolution of the oldest plant symbiosis.</title>
        <authorList>
            <consortium name="DOE Joint Genome Institute"/>
            <person name="Tisserant E."/>
            <person name="Malbreil M."/>
            <person name="Kuo A."/>
            <person name="Kohler A."/>
            <person name="Symeonidi A."/>
            <person name="Balestrini R."/>
            <person name="Charron P."/>
            <person name="Duensing N."/>
            <person name="Frei-dit-Frey N."/>
            <person name="Gianinazzi-Pearson V."/>
            <person name="Gilbert B."/>
            <person name="Handa Y."/>
            <person name="Hijri M."/>
            <person name="Kaul R."/>
            <person name="Kawaguchi M."/>
            <person name="Krajinski F."/>
            <person name="Lammers P."/>
            <person name="Lapierre D."/>
            <person name="Masclaux F.G."/>
            <person name="Murat C."/>
            <person name="Morin E."/>
            <person name="Ndikumana S."/>
            <person name="Pagni M."/>
            <person name="Petitpierre D."/>
            <person name="Requena N."/>
            <person name="Rosikiewicz P."/>
            <person name="Riley R."/>
            <person name="Saito K."/>
            <person name="San Clemente H."/>
            <person name="Shapiro H."/>
            <person name="van Tuinen D."/>
            <person name="Becard G."/>
            <person name="Bonfante P."/>
            <person name="Paszkowski U."/>
            <person name="Shachar-Hill Y."/>
            <person name="Young J.P."/>
            <person name="Sanders I.R."/>
            <person name="Henrissat B."/>
            <person name="Rensing S.A."/>
            <person name="Grigoriev I.V."/>
            <person name="Corradi N."/>
            <person name="Roux C."/>
            <person name="Martin F."/>
        </authorList>
    </citation>
    <scope>NUCLEOTIDE SEQUENCE</scope>
    <source>
        <strain evidence="1">DAOM 197198</strain>
    </source>
</reference>
<dbReference type="HOGENOM" id="CLU_3088421_0_0_1"/>
<dbReference type="EMBL" id="KI287391">
    <property type="protein sequence ID" value="ESA10154.1"/>
    <property type="molecule type" value="Genomic_DNA"/>
</dbReference>
<accession>U9TPR3</accession>
<proteinExistence type="predicted"/>
<organism evidence="1">
    <name type="scientific">Rhizophagus irregularis (strain DAOM 181602 / DAOM 197198 / MUCL 43194)</name>
    <name type="common">Arbuscular mycorrhizal fungus</name>
    <name type="synonym">Glomus intraradices</name>
    <dbReference type="NCBI Taxonomy" id="747089"/>
    <lineage>
        <taxon>Eukaryota</taxon>
        <taxon>Fungi</taxon>
        <taxon>Fungi incertae sedis</taxon>
        <taxon>Mucoromycota</taxon>
        <taxon>Glomeromycotina</taxon>
        <taxon>Glomeromycetes</taxon>
        <taxon>Glomerales</taxon>
        <taxon>Glomeraceae</taxon>
        <taxon>Rhizophagus</taxon>
    </lineage>
</organism>
<sequence>MKVIEIPFLIELHLESLNECLNVENLSEDEKLNGRDDTSSIESVNVIIITDG</sequence>
<name>U9TPR3_RHIID</name>
<gene>
    <name evidence="1" type="ORF">GLOINDRAFT_29764</name>
</gene>